<keyword evidence="6 7" id="KW-0560">Oxidoreductase</keyword>
<dbReference type="AlphaFoldDB" id="A0A0E1XBS5"/>
<dbReference type="EMBL" id="ACJA02000001">
    <property type="protein sequence ID" value="EFH96253.1"/>
    <property type="molecule type" value="Genomic_DNA"/>
</dbReference>
<dbReference type="Gene3D" id="2.40.110.10">
    <property type="entry name" value="Butyryl-CoA Dehydrogenase, subunit A, domain 2"/>
    <property type="match status" value="1"/>
</dbReference>
<dbReference type="SUPFAM" id="SSF47203">
    <property type="entry name" value="Acyl-CoA dehydrogenase C-terminal domain-like"/>
    <property type="match status" value="1"/>
</dbReference>
<dbReference type="Gene3D" id="1.20.140.10">
    <property type="entry name" value="Butyryl-CoA Dehydrogenase, subunit A, domain 3"/>
    <property type="match status" value="1"/>
</dbReference>
<dbReference type="PANTHER" id="PTHR42807:SF1">
    <property type="entry name" value="GLUTARYL-COA DEHYDROGENASE, MITOCHONDRIAL"/>
    <property type="match status" value="1"/>
</dbReference>
<protein>
    <submittedName>
        <fullName evidence="11">Acyl-CoA dehydrogenase, C-terminal domain protein</fullName>
    </submittedName>
</protein>
<feature type="domain" description="Acyl-CoA dehydrogenase/oxidase C-terminal" evidence="8">
    <location>
        <begin position="268"/>
        <end position="411"/>
    </location>
</feature>
<keyword evidence="4 7" id="KW-0274">FAD</keyword>
<comment type="cofactor">
    <cofactor evidence="1 7">
        <name>FAD</name>
        <dbReference type="ChEBI" id="CHEBI:57692"/>
    </cofactor>
</comment>
<dbReference type="GO" id="GO:0050660">
    <property type="term" value="F:flavin adenine dinucleotide binding"/>
    <property type="evidence" value="ECO:0007669"/>
    <property type="project" value="InterPro"/>
</dbReference>
<dbReference type="SUPFAM" id="SSF56645">
    <property type="entry name" value="Acyl-CoA dehydrogenase NM domain-like"/>
    <property type="match status" value="1"/>
</dbReference>
<evidence type="ECO:0000313" key="11">
    <source>
        <dbReference type="EMBL" id="EFH96253.1"/>
    </source>
</evidence>
<keyword evidence="3 7" id="KW-0285">Flavoprotein</keyword>
<accession>A0A0E1XBS5</accession>
<dbReference type="PANTHER" id="PTHR42807">
    <property type="entry name" value="GLUTARYL-COA DEHYDROGENASE, MITOCHONDRIAL"/>
    <property type="match status" value="1"/>
</dbReference>
<dbReference type="InterPro" id="IPR036250">
    <property type="entry name" value="AcylCo_DH-like_C"/>
</dbReference>
<evidence type="ECO:0000259" key="10">
    <source>
        <dbReference type="Pfam" id="PF02771"/>
    </source>
</evidence>
<evidence type="ECO:0000313" key="12">
    <source>
        <dbReference type="Proteomes" id="UP000003455"/>
    </source>
</evidence>
<evidence type="ECO:0000256" key="1">
    <source>
        <dbReference type="ARBA" id="ARBA00001974"/>
    </source>
</evidence>
<dbReference type="InterPro" id="IPR009100">
    <property type="entry name" value="AcylCoA_DH/oxidase_NM_dom_sf"/>
</dbReference>
<comment type="caution">
    <text evidence="11">The sequence shown here is derived from an EMBL/GenBank/DDBJ whole genome shotgun (WGS) entry which is preliminary data.</text>
</comment>
<feature type="domain" description="Acyl-CoA oxidase/dehydrogenase middle" evidence="9">
    <location>
        <begin position="158"/>
        <end position="251"/>
    </location>
</feature>
<dbReference type="Pfam" id="PF02770">
    <property type="entry name" value="Acyl-CoA_dh_M"/>
    <property type="match status" value="1"/>
</dbReference>
<evidence type="ECO:0000256" key="2">
    <source>
        <dbReference type="ARBA" id="ARBA00009347"/>
    </source>
</evidence>
<name>A0A0E1XBS5_STAAU</name>
<dbReference type="InterPro" id="IPR006091">
    <property type="entry name" value="Acyl-CoA_Oxase/DH_mid-dom"/>
</dbReference>
<dbReference type="InterPro" id="IPR046373">
    <property type="entry name" value="Acyl-CoA_Oxase/DH_mid-dom_sf"/>
</dbReference>
<dbReference type="Pfam" id="PF00441">
    <property type="entry name" value="Acyl-CoA_dh_1"/>
    <property type="match status" value="1"/>
</dbReference>
<dbReference type="SMR" id="A0A0E1XBS5"/>
<gene>
    <name evidence="11" type="ORF">HMPREF0769_10255</name>
</gene>
<evidence type="ECO:0000256" key="4">
    <source>
        <dbReference type="ARBA" id="ARBA00022827"/>
    </source>
</evidence>
<reference evidence="11 12" key="1">
    <citation type="submission" date="2010-05" db="EMBL/GenBank/DDBJ databases">
        <authorList>
            <person name="Muzny D."/>
            <person name="Qin X."/>
            <person name="Buhay C."/>
            <person name="Dugan-Rocha S."/>
            <person name="Ding Y."/>
            <person name="Chen G."/>
            <person name="Hawes A."/>
            <person name="Holder M."/>
            <person name="Jhangiani S."/>
            <person name="Johnson A."/>
            <person name="Khan Z."/>
            <person name="Li Z."/>
            <person name="Liu W."/>
            <person name="Liu X."/>
            <person name="Perez L."/>
            <person name="Shen H."/>
            <person name="Wang Q."/>
            <person name="Watt J."/>
            <person name="Xi L."/>
            <person name="Xin Y."/>
            <person name="Zhou J."/>
            <person name="Deng J."/>
            <person name="Jiang H."/>
            <person name="Liu Y."/>
            <person name="Qu J."/>
            <person name="Song X.-Z."/>
            <person name="Zhang L."/>
            <person name="Villasana D."/>
            <person name="Johnson A."/>
            <person name="Liu J."/>
            <person name="Liyanage D."/>
            <person name="Lorensuhewa L."/>
            <person name="Robinson T."/>
            <person name="Song A."/>
            <person name="Song B.-B."/>
            <person name="Dinh H."/>
            <person name="Thornton R."/>
            <person name="Coyle M."/>
            <person name="Francisco L."/>
            <person name="Jackson L."/>
            <person name="Javaid M."/>
            <person name="Korchina V."/>
            <person name="Kovar C."/>
            <person name="Mata R."/>
            <person name="Mathew T."/>
            <person name="Ngo R."/>
            <person name="Nguyen L."/>
            <person name="Nguyen N."/>
            <person name="Okwuonu G."/>
            <person name="Ongeri F."/>
            <person name="Pham C."/>
            <person name="Simmons D."/>
            <person name="Wilczek-Boney K."/>
            <person name="Hale W."/>
            <person name="Jakkamsetti A."/>
            <person name="Pham P."/>
            <person name="Ruth R."/>
            <person name="San Lucas F."/>
            <person name="Warren J."/>
            <person name="Zhang J."/>
            <person name="Zhao Z."/>
            <person name="Zhou C."/>
            <person name="Zhu D."/>
            <person name="Lee S."/>
            <person name="Bess C."/>
            <person name="Blankenburg K."/>
            <person name="Forbes L."/>
            <person name="Fu Q."/>
            <person name="Gubbala S."/>
            <person name="Hirani K."/>
            <person name="Jayaseelan J.C."/>
            <person name="Lara F."/>
            <person name="Munidasa M."/>
            <person name="Palculict T."/>
            <person name="Patil S."/>
            <person name="Pu L.-L."/>
            <person name="Saada N."/>
            <person name="Tang L."/>
            <person name="Weissenberger G."/>
            <person name="Zhu Y."/>
            <person name="Hemphill L."/>
            <person name="Shang Y."/>
            <person name="Youmans B."/>
            <person name="Ayvaz T."/>
            <person name="Ross M."/>
            <person name="Santibanez J."/>
            <person name="Aqrawi P."/>
            <person name="Gross S."/>
            <person name="Joshi V."/>
            <person name="Fowler G."/>
            <person name="Nazareth L."/>
            <person name="Reid J."/>
            <person name="Worley K."/>
            <person name="Petrosino J."/>
            <person name="Highlander S."/>
            <person name="Gibbs R."/>
        </authorList>
    </citation>
    <scope>NUCLEOTIDE SEQUENCE [LARGE SCALE GENOMIC DNA]</scope>
    <source>
        <strain evidence="11 12">MN8</strain>
    </source>
</reference>
<evidence type="ECO:0000256" key="7">
    <source>
        <dbReference type="RuleBase" id="RU362125"/>
    </source>
</evidence>
<proteinExistence type="inferred from homology"/>
<evidence type="ECO:0000256" key="5">
    <source>
        <dbReference type="ARBA" id="ARBA00022946"/>
    </source>
</evidence>
<evidence type="ECO:0000256" key="3">
    <source>
        <dbReference type="ARBA" id="ARBA00022630"/>
    </source>
</evidence>
<comment type="similarity">
    <text evidence="2 7">Belongs to the acyl-CoA dehydrogenase family.</text>
</comment>
<dbReference type="HOGENOM" id="CLU_018204_8_2_9"/>
<organism evidence="11 12">
    <name type="scientific">Staphylococcus aureus subsp. aureus MN8</name>
    <dbReference type="NCBI Taxonomy" id="548470"/>
    <lineage>
        <taxon>Bacteria</taxon>
        <taxon>Bacillati</taxon>
        <taxon>Bacillota</taxon>
        <taxon>Bacilli</taxon>
        <taxon>Bacillales</taxon>
        <taxon>Staphylococcaceae</taxon>
        <taxon>Staphylococcus</taxon>
    </lineage>
</organism>
<dbReference type="InterPro" id="IPR009075">
    <property type="entry name" value="AcylCo_DH/oxidase_C"/>
</dbReference>
<feature type="domain" description="Acyl-CoA dehydrogenase/oxidase N-terminal" evidence="10">
    <location>
        <begin position="41"/>
        <end position="153"/>
    </location>
</feature>
<evidence type="ECO:0000259" key="8">
    <source>
        <dbReference type="Pfam" id="PF00441"/>
    </source>
</evidence>
<dbReference type="Gene3D" id="1.10.540.10">
    <property type="entry name" value="Acyl-CoA dehydrogenase/oxidase, N-terminal domain"/>
    <property type="match status" value="1"/>
</dbReference>
<sequence length="418" mass="46482">MHFTLVFILFLGGIYMTFEKETVLKTLFPEDVLSIAKGLTDGEVEFLQQVDSLLESKYRENINQHWIDATVPEDYFKDLGELNYFNNPLLYKDRPNAKMPSQLFQFFMSYLLARFDISLATLLGVHQGLGHNTFYFGGSKEQIAKYVPKLQSHELRTCFALTEPEHGSDVAGGLETVAERQGDTWVINGEKKWIGGAHVSDVIPVFAVNKETGKPHCFVVRPEQDGVDIEVIDNKIALRIVPNALIKLTNVKVDEADRLQNITSFKDIAKILYSTRAGVAYMATGGMAGALRATLDYVTERKQFGKPISKYQLIQEKLAMMQGNLAQAMATCAQLANMQAHGEYDEVATSTAKMMNALRLRETVAMGRGITGGNGILADDYDIARFFSDAEAIYTYEGTHEINALVIGRALTGDSAFV</sequence>
<dbReference type="InterPro" id="IPR013786">
    <property type="entry name" value="AcylCoA_DH/ox_N"/>
</dbReference>
<evidence type="ECO:0000256" key="6">
    <source>
        <dbReference type="ARBA" id="ARBA00023002"/>
    </source>
</evidence>
<evidence type="ECO:0000259" key="9">
    <source>
        <dbReference type="Pfam" id="PF02770"/>
    </source>
</evidence>
<dbReference type="GO" id="GO:0016627">
    <property type="term" value="F:oxidoreductase activity, acting on the CH-CH group of donors"/>
    <property type="evidence" value="ECO:0007669"/>
    <property type="project" value="InterPro"/>
</dbReference>
<dbReference type="InterPro" id="IPR052033">
    <property type="entry name" value="Glutaryl-CoA_DH_mitochondrial"/>
</dbReference>
<dbReference type="InterPro" id="IPR037069">
    <property type="entry name" value="AcylCoA_DH/ox_N_sf"/>
</dbReference>
<dbReference type="Pfam" id="PF02771">
    <property type="entry name" value="Acyl-CoA_dh_N"/>
    <property type="match status" value="1"/>
</dbReference>
<dbReference type="Proteomes" id="UP000003455">
    <property type="component" value="Chromosome"/>
</dbReference>
<keyword evidence="5" id="KW-0809">Transit peptide</keyword>